<name>A0A831PLU9_9EURY</name>
<reference evidence="4" key="1">
    <citation type="journal article" date="2020" name="mSystems">
        <title>Genome- and Community-Level Interaction Insights into Carbon Utilization and Element Cycling Functions of Hydrothermarchaeota in Hydrothermal Sediment.</title>
        <authorList>
            <person name="Zhou Z."/>
            <person name="Liu Y."/>
            <person name="Xu W."/>
            <person name="Pan J."/>
            <person name="Luo Z.H."/>
            <person name="Li M."/>
        </authorList>
    </citation>
    <scope>NUCLEOTIDE SEQUENCE</scope>
    <source>
        <strain evidence="4">SpSt-1183</strain>
    </source>
</reference>
<dbReference type="Gene3D" id="3.40.50.150">
    <property type="entry name" value="Vaccinia Virus protein VP39"/>
    <property type="match status" value="2"/>
</dbReference>
<feature type="domain" description="DNA methylase N-4/N-6" evidence="3">
    <location>
        <begin position="21"/>
        <end position="92"/>
    </location>
</feature>
<dbReference type="Pfam" id="PF01555">
    <property type="entry name" value="N6_N4_Mtase"/>
    <property type="match status" value="1"/>
</dbReference>
<evidence type="ECO:0000259" key="3">
    <source>
        <dbReference type="Pfam" id="PF01555"/>
    </source>
</evidence>
<dbReference type="GO" id="GO:0003677">
    <property type="term" value="F:DNA binding"/>
    <property type="evidence" value="ECO:0007669"/>
    <property type="project" value="InterPro"/>
</dbReference>
<dbReference type="GO" id="GO:0008170">
    <property type="term" value="F:N-methyltransferase activity"/>
    <property type="evidence" value="ECO:0007669"/>
    <property type="project" value="InterPro"/>
</dbReference>
<evidence type="ECO:0000256" key="2">
    <source>
        <dbReference type="ARBA" id="ARBA00022679"/>
    </source>
</evidence>
<accession>A0A831PLU9</accession>
<keyword evidence="2" id="KW-0808">Transferase</keyword>
<dbReference type="InterPro" id="IPR002941">
    <property type="entry name" value="DNA_methylase_N4/N6"/>
</dbReference>
<comment type="caution">
    <text evidence="4">The sequence shown here is derived from an EMBL/GenBank/DDBJ whole genome shotgun (WGS) entry which is preliminary data.</text>
</comment>
<gene>
    <name evidence="4" type="ORF">ENN52_06000</name>
</gene>
<dbReference type="EMBL" id="DSBY01000246">
    <property type="protein sequence ID" value="HDS63661.1"/>
    <property type="molecule type" value="Genomic_DNA"/>
</dbReference>
<organism evidence="4">
    <name type="scientific">Methanofollis liminatans</name>
    <dbReference type="NCBI Taxonomy" id="2201"/>
    <lineage>
        <taxon>Archaea</taxon>
        <taxon>Methanobacteriati</taxon>
        <taxon>Methanobacteriota</taxon>
        <taxon>Stenosarchaea group</taxon>
        <taxon>Methanomicrobia</taxon>
        <taxon>Methanomicrobiales</taxon>
        <taxon>Methanomicrobiaceae</taxon>
        <taxon>Methanofollis</taxon>
    </lineage>
</organism>
<evidence type="ECO:0000256" key="1">
    <source>
        <dbReference type="ARBA" id="ARBA00022603"/>
    </source>
</evidence>
<feature type="non-terminal residue" evidence="4">
    <location>
        <position position="1"/>
    </location>
</feature>
<dbReference type="AlphaFoldDB" id="A0A831PLU9"/>
<dbReference type="GO" id="GO:0032259">
    <property type="term" value="P:methylation"/>
    <property type="evidence" value="ECO:0007669"/>
    <property type="project" value="UniProtKB-KW"/>
</dbReference>
<protein>
    <submittedName>
        <fullName evidence="4">Site-specific DNA-methyltransferase</fullName>
    </submittedName>
</protein>
<keyword evidence="1" id="KW-0489">Methyltransferase</keyword>
<proteinExistence type="predicted"/>
<dbReference type="SUPFAM" id="SSF53335">
    <property type="entry name" value="S-adenosyl-L-methionine-dependent methyltransferases"/>
    <property type="match status" value="3"/>
</dbReference>
<evidence type="ECO:0000313" key="4">
    <source>
        <dbReference type="EMBL" id="HDS63661.1"/>
    </source>
</evidence>
<sequence>LSASQATQVEEITIGEERYPRYVNEYWTAGQRQTSSIHEISYRACFKPQLPAFFINWLSREGETVYDPFGGRGTTAIEAALLKRRVISNDANPLSRILTEPRLHIPAIDEIARRLEEIETGGDECADIDLSMFYHPKTEAEIVSLRNYLAERRSDGSEDAVDRWIRMVATNRLTGHSRGFFSVYTLPPNQAVSQESQRRINEKRTQAPEYRNTKELILKKSRSLVRNLTPDQIDALNTAGRTAVFLHEDARTTGGIGSGSVRITITSPPFLNIVQYSKDNWLRCWFNALDTERISERITMARTVEAWSGVMKDVFRELYRITADGGYVAFEVGEVNKGKIRLDEHVIPLGLGAGFECPGILANVQEFTKTSNIWGVNNNNAGTNTNRIVLFKKTT</sequence>
<dbReference type="Proteomes" id="UP000885648">
    <property type="component" value="Unassembled WGS sequence"/>
</dbReference>
<dbReference type="InterPro" id="IPR029063">
    <property type="entry name" value="SAM-dependent_MTases_sf"/>
</dbReference>